<comment type="caution">
    <text evidence="2">The sequence shown here is derived from an EMBL/GenBank/DDBJ whole genome shotgun (WGS) entry which is preliminary data.</text>
</comment>
<feature type="compositionally biased region" description="Basic and acidic residues" evidence="1">
    <location>
        <begin position="15"/>
        <end position="28"/>
    </location>
</feature>
<feature type="compositionally biased region" description="Low complexity" evidence="1">
    <location>
        <begin position="1"/>
        <end position="10"/>
    </location>
</feature>
<gene>
    <name evidence="2" type="ORF">P8C59_001540</name>
</gene>
<feature type="region of interest" description="Disordered" evidence="1">
    <location>
        <begin position="1"/>
        <end position="28"/>
    </location>
</feature>
<keyword evidence="3" id="KW-1185">Reference proteome</keyword>
<accession>A0AAD9HYD3</accession>
<sequence>MTSTSSVRSSSGRDTLYDHDFRNGGSRPERAHMATVKTSTNRLGTPVTTVNHNDGRADAAERRSNYYLVSKGKKLETYR</sequence>
<evidence type="ECO:0000256" key="1">
    <source>
        <dbReference type="SAM" id="MobiDB-lite"/>
    </source>
</evidence>
<evidence type="ECO:0000313" key="2">
    <source>
        <dbReference type="EMBL" id="KAK2067834.1"/>
    </source>
</evidence>
<dbReference type="Proteomes" id="UP001217918">
    <property type="component" value="Unassembled WGS sequence"/>
</dbReference>
<dbReference type="AlphaFoldDB" id="A0AAD9HYD3"/>
<evidence type="ECO:0000313" key="3">
    <source>
        <dbReference type="Proteomes" id="UP001217918"/>
    </source>
</evidence>
<reference evidence="2" key="1">
    <citation type="journal article" date="2023" name="Mol. Plant Microbe Interact.">
        <title>Elucidating the Obligate Nature and Biological Capacity of an Invasive Fungal Corn Pathogen.</title>
        <authorList>
            <person name="MacCready J.S."/>
            <person name="Roggenkamp E.M."/>
            <person name="Gdanetz K."/>
            <person name="Chilvers M.I."/>
        </authorList>
    </citation>
    <scope>NUCLEOTIDE SEQUENCE</scope>
    <source>
        <strain evidence="2">PM02</strain>
    </source>
</reference>
<dbReference type="EMBL" id="JAQQPM010000001">
    <property type="protein sequence ID" value="KAK2067834.1"/>
    <property type="molecule type" value="Genomic_DNA"/>
</dbReference>
<organism evidence="2 3">
    <name type="scientific">Phyllachora maydis</name>
    <dbReference type="NCBI Taxonomy" id="1825666"/>
    <lineage>
        <taxon>Eukaryota</taxon>
        <taxon>Fungi</taxon>
        <taxon>Dikarya</taxon>
        <taxon>Ascomycota</taxon>
        <taxon>Pezizomycotina</taxon>
        <taxon>Sordariomycetes</taxon>
        <taxon>Sordariomycetidae</taxon>
        <taxon>Phyllachorales</taxon>
        <taxon>Phyllachoraceae</taxon>
        <taxon>Phyllachora</taxon>
    </lineage>
</organism>
<proteinExistence type="predicted"/>
<protein>
    <submittedName>
        <fullName evidence="2">Uncharacterized protein</fullName>
    </submittedName>
</protein>
<name>A0AAD9HYD3_9PEZI</name>